<keyword evidence="5" id="KW-0630">Potassium</keyword>
<evidence type="ECO:0000259" key="10">
    <source>
        <dbReference type="Pfam" id="PF02705"/>
    </source>
</evidence>
<keyword evidence="8 9" id="KW-0472">Membrane</keyword>
<feature type="transmembrane region" description="Helical" evidence="9">
    <location>
        <begin position="44"/>
        <end position="67"/>
    </location>
</feature>
<feature type="transmembrane region" description="Helical" evidence="9">
    <location>
        <begin position="475"/>
        <end position="493"/>
    </location>
</feature>
<feature type="transmembrane region" description="Helical" evidence="9">
    <location>
        <begin position="219"/>
        <end position="237"/>
    </location>
</feature>
<dbReference type="InterPro" id="IPR003855">
    <property type="entry name" value="K+_transporter"/>
</dbReference>
<proteinExistence type="predicted"/>
<feature type="transmembrane region" description="Helical" evidence="9">
    <location>
        <begin position="418"/>
        <end position="438"/>
    </location>
</feature>
<dbReference type="Proteomes" id="UP000256601">
    <property type="component" value="Unassembled WGS sequence"/>
</dbReference>
<feature type="transmembrane region" description="Helical" evidence="9">
    <location>
        <begin position="318"/>
        <end position="345"/>
    </location>
</feature>
<feature type="transmembrane region" description="Helical" evidence="9">
    <location>
        <begin position="177"/>
        <end position="199"/>
    </location>
</feature>
<evidence type="ECO:0000256" key="5">
    <source>
        <dbReference type="ARBA" id="ARBA00022958"/>
    </source>
</evidence>
<sequence>MAPEERERATLDSDVPVEMINGINYRDVESHQVAESTTKRAMKLGMLAFSSLGAVYGDLATSPLYTLNSIFPEDPTEKETMGAVSCIFWGLTIVVLFKYAIIVFAFGPNNGEGGIVAIYAKIARELNLGQRGSASTNPEDDLIQLQKSETQGSWAASGNHKTDDMWNNKVWRAVAPFLRIMPLFLCLLGSSFLMSDGLLTPVQSVLSAIEGIEIPQPSMQKHVVLISCFIIVFIFVFQRLGSAKLSMVCSPILFVWLISLGVIGIYNITYHPAILKATNPKYAIDYLKAGGIDSMGNVILCLTGTEAMFADVGHFSPWAIRLSVLVLVYPMCALAYFGQGARMVLEPSLMKNIFYLTIPGPQNGGLYWFIFVLALLSTIIASQSIILGVFSISKQLIQLDCMPNFPVVHTSEKIYGKVYVPILNYFLLVCCVLATIGFKNSNNTASAFGLCVAVDFFITTVMISMSIVLVHKHHWVWGILMLFSFGLLDMTFVAAEMKKVPSGAWFPLMMGVIFISVMLLWRWGNGERMKYEFDHRVPMRRLFERKKPRPSHIQSLNLGTKEKYAQNFDDSIETVSDDNVSELDLGVKEKKDVQVRHREINAATNAAPIPRYPGMSIFYNNLRFTLRSPNTVPGVFKTFVDSFPTLSEHVVLLAIRIATVPRVKPEDRVKIVPVPGVDGLFRGVVSFGFVESAKMTPELEDEIAARVGYTIDGYNEDRKVVHVFNKQLCYGAGYDKDDYANRGKVARTAIYSAIWCRRMLIDWIYGPAEYFFNASDRVVKIIVKDPSSTPISVTTAAYI</sequence>
<dbReference type="Pfam" id="PF02705">
    <property type="entry name" value="K_trans"/>
    <property type="match status" value="1"/>
</dbReference>
<keyword evidence="3" id="KW-0633">Potassium transport</keyword>
<dbReference type="OMA" id="VTFITTC"/>
<evidence type="ECO:0000256" key="7">
    <source>
        <dbReference type="ARBA" id="ARBA00023065"/>
    </source>
</evidence>
<feature type="transmembrane region" description="Helical" evidence="9">
    <location>
        <begin position="87"/>
        <end position="106"/>
    </location>
</feature>
<comment type="subcellular location">
    <subcellularLocation>
        <location evidence="1">Membrane</location>
        <topology evidence="1">Multi-pass membrane protein</topology>
    </subcellularLocation>
</comment>
<dbReference type="Pfam" id="PF22776">
    <property type="entry name" value="K_trans_C"/>
    <property type="match status" value="1"/>
</dbReference>
<evidence type="ECO:0000256" key="6">
    <source>
        <dbReference type="ARBA" id="ARBA00022989"/>
    </source>
</evidence>
<feature type="domain" description="K+ potassium transporter integral membrane" evidence="10">
    <location>
        <begin position="47"/>
        <end position="544"/>
    </location>
</feature>
<dbReference type="PANTHER" id="PTHR30540">
    <property type="entry name" value="OSMOTIC STRESS POTASSIUM TRANSPORTER"/>
    <property type="match status" value="1"/>
</dbReference>
<keyword evidence="6 9" id="KW-1133">Transmembrane helix</keyword>
<dbReference type="NCBIfam" id="TIGR00794">
    <property type="entry name" value="kup"/>
    <property type="match status" value="1"/>
</dbReference>
<evidence type="ECO:0000313" key="12">
    <source>
        <dbReference type="EMBL" id="RDW27445.1"/>
    </source>
</evidence>
<dbReference type="AlphaFoldDB" id="A0A371CAZ5"/>
<reference evidence="12 13" key="1">
    <citation type="submission" date="2018-07" db="EMBL/GenBank/DDBJ databases">
        <title>Draft Genome Assemblies for Five Robust Yarrowia lipolytica Strains Exhibiting High Lipid Production and Pentose Sugar Utilization and Sugar Alcohol Secretion from Undetoxified Lignocellulosic Biomass Hydrolysates.</title>
        <authorList>
            <consortium name="DOE Joint Genome Institute"/>
            <person name="Walker C."/>
            <person name="Ryu S."/>
            <person name="Na H."/>
            <person name="Zane M."/>
            <person name="LaButti K."/>
            <person name="Lipzen A."/>
            <person name="Haridas S."/>
            <person name="Barry K."/>
            <person name="Grigoriev I.V."/>
            <person name="Quarterman J."/>
            <person name="Slininger P."/>
            <person name="Dien B."/>
            <person name="Trinh C.T."/>
        </authorList>
    </citation>
    <scope>NUCLEOTIDE SEQUENCE [LARGE SCALE GENOMIC DNA]</scope>
    <source>
        <strain evidence="12 13">YB392</strain>
    </source>
</reference>
<name>A0A371CAZ5_YARLL</name>
<evidence type="ECO:0000313" key="13">
    <source>
        <dbReference type="Proteomes" id="UP000256601"/>
    </source>
</evidence>
<accession>A0A371CAZ5</accession>
<evidence type="ECO:0000256" key="1">
    <source>
        <dbReference type="ARBA" id="ARBA00004141"/>
    </source>
</evidence>
<evidence type="ECO:0000256" key="4">
    <source>
        <dbReference type="ARBA" id="ARBA00022692"/>
    </source>
</evidence>
<feature type="transmembrane region" description="Helical" evidence="9">
    <location>
        <begin position="445"/>
        <end position="469"/>
    </location>
</feature>
<feature type="domain" description="K+ potassium transporter C-terminal" evidence="11">
    <location>
        <begin position="613"/>
        <end position="781"/>
    </location>
</feature>
<dbReference type="InterPro" id="IPR053952">
    <property type="entry name" value="K_trans_C"/>
</dbReference>
<keyword evidence="4 9" id="KW-0812">Transmembrane</keyword>
<dbReference type="EMBL" id="KZ858962">
    <property type="protein sequence ID" value="RDW27445.1"/>
    <property type="molecule type" value="Genomic_DNA"/>
</dbReference>
<gene>
    <name evidence="12" type="ORF">B0I71DRAFT_163456</name>
</gene>
<feature type="transmembrane region" description="Helical" evidence="9">
    <location>
        <begin position="249"/>
        <end position="268"/>
    </location>
</feature>
<organism evidence="12 13">
    <name type="scientific">Yarrowia lipolytica</name>
    <name type="common">Candida lipolytica</name>
    <dbReference type="NCBI Taxonomy" id="4952"/>
    <lineage>
        <taxon>Eukaryota</taxon>
        <taxon>Fungi</taxon>
        <taxon>Dikarya</taxon>
        <taxon>Ascomycota</taxon>
        <taxon>Saccharomycotina</taxon>
        <taxon>Dipodascomycetes</taxon>
        <taxon>Dipodascales</taxon>
        <taxon>Dipodascales incertae sedis</taxon>
        <taxon>Yarrowia</taxon>
    </lineage>
</organism>
<keyword evidence="2" id="KW-0813">Transport</keyword>
<dbReference type="VEuPathDB" id="FungiDB:YALI1_E14274g"/>
<evidence type="ECO:0000256" key="9">
    <source>
        <dbReference type="SAM" id="Phobius"/>
    </source>
</evidence>
<dbReference type="GO" id="GO:0015079">
    <property type="term" value="F:potassium ion transmembrane transporter activity"/>
    <property type="evidence" value="ECO:0007669"/>
    <property type="project" value="InterPro"/>
</dbReference>
<protein>
    <submittedName>
        <fullName evidence="12">Potassium transporter</fullName>
    </submittedName>
</protein>
<dbReference type="GO" id="GO:0016020">
    <property type="term" value="C:membrane"/>
    <property type="evidence" value="ECO:0007669"/>
    <property type="project" value="UniProtKB-SubCell"/>
</dbReference>
<dbReference type="InterPro" id="IPR053951">
    <property type="entry name" value="K_trans_N"/>
</dbReference>
<evidence type="ECO:0000256" key="2">
    <source>
        <dbReference type="ARBA" id="ARBA00022448"/>
    </source>
</evidence>
<dbReference type="VEuPathDB" id="FungiDB:YALI0_E11473g"/>
<feature type="transmembrane region" description="Helical" evidence="9">
    <location>
        <begin position="366"/>
        <end position="390"/>
    </location>
</feature>
<evidence type="ECO:0000256" key="8">
    <source>
        <dbReference type="ARBA" id="ARBA00023136"/>
    </source>
</evidence>
<evidence type="ECO:0000256" key="3">
    <source>
        <dbReference type="ARBA" id="ARBA00022538"/>
    </source>
</evidence>
<feature type="transmembrane region" description="Helical" evidence="9">
    <location>
        <begin position="505"/>
        <end position="524"/>
    </location>
</feature>
<evidence type="ECO:0000259" key="11">
    <source>
        <dbReference type="Pfam" id="PF22776"/>
    </source>
</evidence>
<keyword evidence="7" id="KW-0406">Ion transport</keyword>
<dbReference type="PANTHER" id="PTHR30540:SF83">
    <property type="entry name" value="K+ POTASSIUM TRANSPORTER"/>
    <property type="match status" value="1"/>
</dbReference>